<feature type="region of interest" description="Disordered" evidence="2">
    <location>
        <begin position="25"/>
        <end position="47"/>
    </location>
</feature>
<dbReference type="Proteomes" id="UP000796880">
    <property type="component" value="Unassembled WGS sequence"/>
</dbReference>
<proteinExistence type="predicted"/>
<evidence type="ECO:0000313" key="3">
    <source>
        <dbReference type="EMBL" id="KAF3442872.1"/>
    </source>
</evidence>
<feature type="coiled-coil region" evidence="1">
    <location>
        <begin position="342"/>
        <end position="376"/>
    </location>
</feature>
<keyword evidence="1" id="KW-0175">Coiled coil</keyword>
<dbReference type="GO" id="GO:0008356">
    <property type="term" value="P:asymmetric cell division"/>
    <property type="evidence" value="ECO:0007669"/>
    <property type="project" value="InterPro"/>
</dbReference>
<feature type="compositionally biased region" description="Polar residues" evidence="2">
    <location>
        <begin position="27"/>
        <end position="36"/>
    </location>
</feature>
<dbReference type="PANTHER" id="PTHR33476">
    <property type="entry name" value="EMB|CAB62613.1"/>
    <property type="match status" value="1"/>
</dbReference>
<keyword evidence="4" id="KW-1185">Reference proteome</keyword>
<evidence type="ECO:0000256" key="2">
    <source>
        <dbReference type="SAM" id="MobiDB-lite"/>
    </source>
</evidence>
<feature type="region of interest" description="Disordered" evidence="2">
    <location>
        <begin position="102"/>
        <end position="124"/>
    </location>
</feature>
<comment type="caution">
    <text evidence="3">The sequence shown here is derived from an EMBL/GenBank/DDBJ whole genome shotgun (WGS) entry which is preliminary data.</text>
</comment>
<feature type="compositionally biased region" description="Basic and acidic residues" evidence="2">
    <location>
        <begin position="37"/>
        <end position="47"/>
    </location>
</feature>
<gene>
    <name evidence="3" type="ORF">FNV43_RR16790</name>
</gene>
<protein>
    <submittedName>
        <fullName evidence="3">Uncharacterized protein</fullName>
    </submittedName>
</protein>
<dbReference type="OrthoDB" id="1657181at2759"/>
<organism evidence="3 4">
    <name type="scientific">Rhamnella rubrinervis</name>
    <dbReference type="NCBI Taxonomy" id="2594499"/>
    <lineage>
        <taxon>Eukaryota</taxon>
        <taxon>Viridiplantae</taxon>
        <taxon>Streptophyta</taxon>
        <taxon>Embryophyta</taxon>
        <taxon>Tracheophyta</taxon>
        <taxon>Spermatophyta</taxon>
        <taxon>Magnoliopsida</taxon>
        <taxon>eudicotyledons</taxon>
        <taxon>Gunneridae</taxon>
        <taxon>Pentapetalae</taxon>
        <taxon>rosids</taxon>
        <taxon>fabids</taxon>
        <taxon>Rosales</taxon>
        <taxon>Rhamnaceae</taxon>
        <taxon>rhamnoid group</taxon>
        <taxon>Rhamneae</taxon>
        <taxon>Rhamnella</taxon>
    </lineage>
</organism>
<name>A0A8K0GZF0_9ROSA</name>
<feature type="region of interest" description="Disordered" evidence="2">
    <location>
        <begin position="396"/>
        <end position="423"/>
    </location>
</feature>
<feature type="region of interest" description="Disordered" evidence="2">
    <location>
        <begin position="205"/>
        <end position="228"/>
    </location>
</feature>
<reference evidence="3" key="1">
    <citation type="submission" date="2020-03" db="EMBL/GenBank/DDBJ databases">
        <title>A high-quality chromosome-level genome assembly of a woody plant with both climbing and erect habits, Rhamnella rubrinervis.</title>
        <authorList>
            <person name="Lu Z."/>
            <person name="Yang Y."/>
            <person name="Zhu X."/>
            <person name="Sun Y."/>
        </authorList>
    </citation>
    <scope>NUCLEOTIDE SEQUENCE</scope>
    <source>
        <strain evidence="3">BYM</strain>
        <tissue evidence="3">Leaf</tissue>
    </source>
</reference>
<evidence type="ECO:0000256" key="1">
    <source>
        <dbReference type="SAM" id="Coils"/>
    </source>
</evidence>
<dbReference type="InterPro" id="IPR040348">
    <property type="entry name" value="POLAR-like"/>
</dbReference>
<dbReference type="AlphaFoldDB" id="A0A8K0GZF0"/>
<accession>A0A8K0GZF0</accession>
<dbReference type="PANTHER" id="PTHR33476:SF4">
    <property type="entry name" value="POLAR LOCALIZATION DURING ASYMMETRIC DIVISION AND PROTEIN"/>
    <property type="match status" value="1"/>
</dbReference>
<evidence type="ECO:0000313" key="4">
    <source>
        <dbReference type="Proteomes" id="UP000796880"/>
    </source>
</evidence>
<sequence length="423" mass="46219">MWQALLAAAVAGSTGLVAKHLFKPSAEPTSTTSVPEKTQKLNDGDHCEDQDDGVFDGPFDSQMVPYEGVGANEEGIFRFSSSGSHGGSSGYRVRSRKVSKKAAVSGRGLKKGVGNEGSTGVEQRKNGRRFGACLKKRRTGKNVAGNYGSRLSNDTSLFGWGLGVGIMYMMSAGKAEINKLNTAMGETAKVVQELKAELHKRKSSCSMHVSSSTGEVISNHQRTSYKHIQTQLNKSRADGGSNDMKICSFPVVDDGECTSSVLTEEPVPDVQEMDQLEAELESELQKLPWSTVKAPHQDRLNDPAEAEIPAKGLPEQEQCSDTLGFHGILPAELDQKLCRVLIEQQENQIMELESDLHLAQSKLNEKEAELQALKDCVRRLTEFSISTVSDDETEAHIEQEQNHDNIGSEWKKSTVGTKRHIQS</sequence>
<dbReference type="EMBL" id="VOIH02000007">
    <property type="protein sequence ID" value="KAF3442872.1"/>
    <property type="molecule type" value="Genomic_DNA"/>
</dbReference>